<dbReference type="PROSITE" id="PS51257">
    <property type="entry name" value="PROKAR_LIPOPROTEIN"/>
    <property type="match status" value="1"/>
</dbReference>
<evidence type="ECO:0000313" key="1">
    <source>
        <dbReference type="EMBL" id="MFD2543622.1"/>
    </source>
</evidence>
<evidence type="ECO:0000313" key="2">
    <source>
        <dbReference type="Proteomes" id="UP001597467"/>
    </source>
</evidence>
<proteinExistence type="predicted"/>
<dbReference type="EMBL" id="JBHULM010000011">
    <property type="protein sequence ID" value="MFD2543622.1"/>
    <property type="molecule type" value="Genomic_DNA"/>
</dbReference>
<dbReference type="Gene3D" id="2.130.10.10">
    <property type="entry name" value="YVTN repeat-like/Quinoprotein amine dehydrogenase"/>
    <property type="match status" value="1"/>
</dbReference>
<protein>
    <submittedName>
        <fullName evidence="1">Ribonuclease HII</fullName>
    </submittedName>
</protein>
<sequence>MKKIWSIFLLTTLLISCTTTNKHINTTDYIPENASVIIQVNNLESLKSNLDNNDILENLGNSAFYTKLKKQLANLKHLNTSNPLLVCFNYDKKDSLQYTVITKQTPGLFAIDSLKNIKIESYVYKNLSINKSQIEKNITYNTFKDSLFIASSSKELLETSLVTTNKDEDLKTILKTSDTKKPFSILVNNKYKQPINTVFVNDSISFNSFTNYTLVDADINQNAIILNGITKATDSTKSLINIFKNTLAKENKIANIAPSNADGFMSFTFDDFAVFNENLKQFNATDSIPTNHTLFDNVIEIGVVYQGSNQAIILNSLDVIATKDALLNEQNLVETYRQIDIFSFSDATLFNQTFSPLITFKKANYYANINDFFVFTNNKETLENIVANYQNKTTFSEKEYYKSTKEYLTDASSLLVVATPSSLKNIINKNINESLNLNLNLKDYKTSALQFVYDTNFAHVNAVIKKNETKARENSVTEQYNIKLEADLINNPQLVTNHITKQKEIVVQDINNNLYLISNKGKVLWKKQLQGAILGEVQQIDMYKNGRLQLAFTTPNRLYVLDRKGKDVAPFPLKFKDKVTQPLSVFDYDKNKKYRLLVTQDKNVLMYDAKGKTVKGFNFSSAESTINHQPQHFRIGRKDYLTFKTDNKLYILDRVGKTRVTPKKKFLFSNQALYLYNNKFTTTTKDGKLVSFSTKGSSTTKNLNLGSKHHLVTTTKTLVAQTENKLTIKSKTLDLDFGNYDTPKLFFINNKIYVSVTDLQTQKVYLYDSNGLLQNNFPVYGNSAIELNNIDKDRNLEFVTKGENNAILIYQIN</sequence>
<dbReference type="InterPro" id="IPR015943">
    <property type="entry name" value="WD40/YVTN_repeat-like_dom_sf"/>
</dbReference>
<dbReference type="SUPFAM" id="SSF50969">
    <property type="entry name" value="YVTN repeat-like/Quinoprotein amine dehydrogenase"/>
    <property type="match status" value="1"/>
</dbReference>
<accession>A0ABW5K3Y0</accession>
<dbReference type="InterPro" id="IPR011044">
    <property type="entry name" value="Quino_amine_DH_bsu"/>
</dbReference>
<keyword evidence="2" id="KW-1185">Reference proteome</keyword>
<gene>
    <name evidence="1" type="ORF">ACFSSB_14915</name>
</gene>
<dbReference type="RefSeq" id="WP_379905657.1">
    <property type="nucleotide sequence ID" value="NZ_JBHULM010000011.1"/>
</dbReference>
<reference evidence="2" key="1">
    <citation type="journal article" date="2019" name="Int. J. Syst. Evol. Microbiol.">
        <title>The Global Catalogue of Microorganisms (GCM) 10K type strain sequencing project: providing services to taxonomists for standard genome sequencing and annotation.</title>
        <authorList>
            <consortium name="The Broad Institute Genomics Platform"/>
            <consortium name="The Broad Institute Genome Sequencing Center for Infectious Disease"/>
            <person name="Wu L."/>
            <person name="Ma J."/>
        </authorList>
    </citation>
    <scope>NUCLEOTIDE SEQUENCE [LARGE SCALE GENOMIC DNA]</scope>
    <source>
        <strain evidence="2">KCTC 42808</strain>
    </source>
</reference>
<name>A0ABW5K3Y0_9FLAO</name>
<comment type="caution">
    <text evidence="1">The sequence shown here is derived from an EMBL/GenBank/DDBJ whole genome shotgun (WGS) entry which is preliminary data.</text>
</comment>
<dbReference type="Proteomes" id="UP001597467">
    <property type="component" value="Unassembled WGS sequence"/>
</dbReference>
<organism evidence="1 2">
    <name type="scientific">Lacinutrix gracilariae</name>
    <dbReference type="NCBI Taxonomy" id="1747198"/>
    <lineage>
        <taxon>Bacteria</taxon>
        <taxon>Pseudomonadati</taxon>
        <taxon>Bacteroidota</taxon>
        <taxon>Flavobacteriia</taxon>
        <taxon>Flavobacteriales</taxon>
        <taxon>Flavobacteriaceae</taxon>
        <taxon>Lacinutrix</taxon>
    </lineage>
</organism>